<accession>A0ABW3ZU75</accession>
<comment type="caution">
    <text evidence="2">The sequence shown here is derived from an EMBL/GenBank/DDBJ whole genome shotgun (WGS) entry which is preliminary data.</text>
</comment>
<evidence type="ECO:0000313" key="2">
    <source>
        <dbReference type="EMBL" id="MFD1361632.1"/>
    </source>
</evidence>
<protein>
    <recommendedName>
        <fullName evidence="4">DUF2269 domain-containing protein</fullName>
    </recommendedName>
</protein>
<feature type="transmembrane region" description="Helical" evidence="1">
    <location>
        <begin position="113"/>
        <end position="135"/>
    </location>
</feature>
<reference evidence="3" key="1">
    <citation type="journal article" date="2019" name="Int. J. Syst. Evol. Microbiol.">
        <title>The Global Catalogue of Microorganisms (GCM) 10K type strain sequencing project: providing services to taxonomists for standard genome sequencing and annotation.</title>
        <authorList>
            <consortium name="The Broad Institute Genomics Platform"/>
            <consortium name="The Broad Institute Genome Sequencing Center for Infectious Disease"/>
            <person name="Wu L."/>
            <person name="Ma J."/>
        </authorList>
    </citation>
    <scope>NUCLEOTIDE SEQUENCE [LARGE SCALE GENOMIC DNA]</scope>
    <source>
        <strain evidence="3">CCUG 54822</strain>
    </source>
</reference>
<evidence type="ECO:0000256" key="1">
    <source>
        <dbReference type="SAM" id="Phobius"/>
    </source>
</evidence>
<feature type="transmembrane region" description="Helical" evidence="1">
    <location>
        <begin position="166"/>
        <end position="186"/>
    </location>
</feature>
<organism evidence="2 3">
    <name type="scientific">Lentibacillus salinarum</name>
    <dbReference type="NCBI Taxonomy" id="446820"/>
    <lineage>
        <taxon>Bacteria</taxon>
        <taxon>Bacillati</taxon>
        <taxon>Bacillota</taxon>
        <taxon>Bacilli</taxon>
        <taxon>Bacillales</taxon>
        <taxon>Bacillaceae</taxon>
        <taxon>Lentibacillus</taxon>
    </lineage>
</organism>
<sequence length="187" mass="21136">MSHHITFPGYTIESNHAKLVVNMPWELRQALLFVHIVLAIIWVGGILFIGWGAFPAVRKMTFVRQRDVLQALMQWSHKFLTGSGVGVIMSGILLGTVFGPIDQWRNLWKTRYGHIWLAALIIGAVTLLWGLFIGYRQSLKVLAHVELWQQADSGDKKPLLNDLTKVALFESVEVIGFMALIVLMVLF</sequence>
<keyword evidence="3" id="KW-1185">Reference proteome</keyword>
<gene>
    <name evidence="2" type="ORF">ACFQ4A_08175</name>
</gene>
<evidence type="ECO:0000313" key="3">
    <source>
        <dbReference type="Proteomes" id="UP001597178"/>
    </source>
</evidence>
<keyword evidence="1" id="KW-1133">Transmembrane helix</keyword>
<dbReference type="Proteomes" id="UP001597178">
    <property type="component" value="Unassembled WGS sequence"/>
</dbReference>
<proteinExistence type="predicted"/>
<feature type="transmembrane region" description="Helical" evidence="1">
    <location>
        <begin position="78"/>
        <end position="101"/>
    </location>
</feature>
<feature type="transmembrane region" description="Helical" evidence="1">
    <location>
        <begin position="32"/>
        <end position="57"/>
    </location>
</feature>
<dbReference type="EMBL" id="JBHTNH010000017">
    <property type="protein sequence ID" value="MFD1361632.1"/>
    <property type="molecule type" value="Genomic_DNA"/>
</dbReference>
<keyword evidence="1" id="KW-0812">Transmembrane</keyword>
<name>A0ABW3ZU75_9BACI</name>
<evidence type="ECO:0008006" key="4">
    <source>
        <dbReference type="Google" id="ProtNLM"/>
    </source>
</evidence>
<keyword evidence="1" id="KW-0472">Membrane</keyword>